<feature type="transmembrane region" description="Helical" evidence="2">
    <location>
        <begin position="75"/>
        <end position="96"/>
    </location>
</feature>
<comment type="caution">
    <text evidence="3">The sequence shown here is derived from an EMBL/GenBank/DDBJ whole genome shotgun (WGS) entry which is preliminary data.</text>
</comment>
<gene>
    <name evidence="3" type="ORF">ACFQO1_00590</name>
</gene>
<keyword evidence="2" id="KW-0812">Transmembrane</keyword>
<evidence type="ECO:0000256" key="1">
    <source>
        <dbReference type="SAM" id="MobiDB-lite"/>
    </source>
</evidence>
<protein>
    <recommendedName>
        <fullName evidence="5">Superfamily III holin-X</fullName>
    </recommendedName>
</protein>
<sequence length="148" mass="16749">MAFESLSNNVSETGEKAQEFIRNTAEYYKLRLFKSSMKGAISLVNFLILGSFSLFILFFISLGASFIIGNAIGKVSYGFFIVAGFYSIVLLLLFIFGKKPLTKFILSKFSELITEEDDIKTLDTFEHEEPTPTEKPVDENNPLAERYE</sequence>
<feature type="transmembrane region" description="Helical" evidence="2">
    <location>
        <begin position="43"/>
        <end position="69"/>
    </location>
</feature>
<accession>A0ABW2MP80</accession>
<evidence type="ECO:0000256" key="2">
    <source>
        <dbReference type="SAM" id="Phobius"/>
    </source>
</evidence>
<evidence type="ECO:0000313" key="4">
    <source>
        <dbReference type="Proteomes" id="UP001596415"/>
    </source>
</evidence>
<keyword evidence="4" id="KW-1185">Reference proteome</keyword>
<organism evidence="3 4">
    <name type="scientific">Jejudonia soesokkakensis</name>
    <dbReference type="NCBI Taxonomy" id="1323432"/>
    <lineage>
        <taxon>Bacteria</taxon>
        <taxon>Pseudomonadati</taxon>
        <taxon>Bacteroidota</taxon>
        <taxon>Flavobacteriia</taxon>
        <taxon>Flavobacteriales</taxon>
        <taxon>Flavobacteriaceae</taxon>
        <taxon>Jejudonia</taxon>
    </lineage>
</organism>
<name>A0ABW2MP80_9FLAO</name>
<dbReference type="RefSeq" id="WP_380215652.1">
    <property type="nucleotide sequence ID" value="NZ_JBHTBN010000001.1"/>
</dbReference>
<feature type="region of interest" description="Disordered" evidence="1">
    <location>
        <begin position="123"/>
        <end position="148"/>
    </location>
</feature>
<feature type="compositionally biased region" description="Basic and acidic residues" evidence="1">
    <location>
        <begin position="123"/>
        <end position="138"/>
    </location>
</feature>
<keyword evidence="2" id="KW-0472">Membrane</keyword>
<evidence type="ECO:0000313" key="3">
    <source>
        <dbReference type="EMBL" id="MFC7356169.1"/>
    </source>
</evidence>
<reference evidence="4" key="1">
    <citation type="journal article" date="2019" name="Int. J. Syst. Evol. Microbiol.">
        <title>The Global Catalogue of Microorganisms (GCM) 10K type strain sequencing project: providing services to taxonomists for standard genome sequencing and annotation.</title>
        <authorList>
            <consortium name="The Broad Institute Genomics Platform"/>
            <consortium name="The Broad Institute Genome Sequencing Center for Infectious Disease"/>
            <person name="Wu L."/>
            <person name="Ma J."/>
        </authorList>
    </citation>
    <scope>NUCLEOTIDE SEQUENCE [LARGE SCALE GENOMIC DNA]</scope>
    <source>
        <strain evidence="4">CGMCC 1.16306</strain>
    </source>
</reference>
<dbReference type="EMBL" id="JBHTBN010000001">
    <property type="protein sequence ID" value="MFC7356169.1"/>
    <property type="molecule type" value="Genomic_DNA"/>
</dbReference>
<proteinExistence type="predicted"/>
<keyword evidence="2" id="KW-1133">Transmembrane helix</keyword>
<evidence type="ECO:0008006" key="5">
    <source>
        <dbReference type="Google" id="ProtNLM"/>
    </source>
</evidence>
<dbReference type="Proteomes" id="UP001596415">
    <property type="component" value="Unassembled WGS sequence"/>
</dbReference>